<evidence type="ECO:0000313" key="3">
    <source>
        <dbReference type="Proteomes" id="UP000710432"/>
    </source>
</evidence>
<dbReference type="PANTHER" id="PTHR13944:SF22">
    <property type="entry name" value="RHO GUANINE NUCLEOTIDE EXCHANGE FACTOR 28"/>
    <property type="match status" value="1"/>
</dbReference>
<reference evidence="2" key="1">
    <citation type="submission" date="2020-03" db="EMBL/GenBank/DDBJ databases">
        <title>Studies in the Genomics of Life Span.</title>
        <authorList>
            <person name="Glass D."/>
        </authorList>
    </citation>
    <scope>NUCLEOTIDE SEQUENCE</scope>
    <source>
        <strain evidence="2">LTLLF</strain>
        <tissue evidence="2">Muscle</tissue>
    </source>
</reference>
<dbReference type="PANTHER" id="PTHR13944">
    <property type="entry name" value="AGAP007712-PA"/>
    <property type="match status" value="1"/>
</dbReference>
<sequence length="432" mass="48559">MFWFRCYPEERGQKHCLLLLHSQEGAPVEHRATVVCSYRDAFGGYNPALCPGQISLQRRKALCVLRLGLGLGQRTVYAKFGKNVYLPEDAEFYFIYDGSHQRHVVIAERIEANVLQASIPGHWLQETVMVSVCLCSEGYSPVTMGSGSVTYVDNMACRLARLLVTQADRLTACSHQMLLTPFALTMEALPALDEELVLALSQLELPLGWTVLGNFSLEVSLHRESLLHLAVRWGLPKLFHFLLCLPGGVKALELPNEEGTTPLDLALHGGHSMLVEDIAKWFSFQGSRSPGFSRLRLHEDASLQFAHSSETLTLTVNHTAEHLLEADIKLFRKYFWDRTFLVKALEQEAKTEERRPTMPSGAVETEEEIKNVESDRSPPEEEDGKCVKSQVDGQDEHEDQERLDLGMFQMLHSLQPGGTVNRMSGERKENAL</sequence>
<gene>
    <name evidence="2" type="ORF">LTLLF_143260</name>
</gene>
<dbReference type="AlphaFoldDB" id="A0A8J6GKT9"/>
<evidence type="ECO:0000256" key="1">
    <source>
        <dbReference type="SAM" id="MobiDB-lite"/>
    </source>
</evidence>
<organism evidence="2 3">
    <name type="scientific">Microtus ochrogaster</name>
    <name type="common">Prairie vole</name>
    <dbReference type="NCBI Taxonomy" id="79684"/>
    <lineage>
        <taxon>Eukaryota</taxon>
        <taxon>Metazoa</taxon>
        <taxon>Chordata</taxon>
        <taxon>Craniata</taxon>
        <taxon>Vertebrata</taxon>
        <taxon>Euteleostomi</taxon>
        <taxon>Mammalia</taxon>
        <taxon>Eutheria</taxon>
        <taxon>Euarchontoglires</taxon>
        <taxon>Glires</taxon>
        <taxon>Rodentia</taxon>
        <taxon>Myomorpha</taxon>
        <taxon>Muroidea</taxon>
        <taxon>Cricetidae</taxon>
        <taxon>Arvicolinae</taxon>
        <taxon>Microtus</taxon>
    </lineage>
</organism>
<dbReference type="InterPro" id="IPR051632">
    <property type="entry name" value="Rho_GEF"/>
</dbReference>
<feature type="region of interest" description="Disordered" evidence="1">
    <location>
        <begin position="349"/>
        <end position="400"/>
    </location>
</feature>
<dbReference type="GO" id="GO:0000902">
    <property type="term" value="P:cell morphogenesis"/>
    <property type="evidence" value="ECO:0007669"/>
    <property type="project" value="TreeGrafter"/>
</dbReference>
<dbReference type="EMBL" id="JAATJU010021815">
    <property type="protein sequence ID" value="KAH0512742.1"/>
    <property type="molecule type" value="Genomic_DNA"/>
</dbReference>
<dbReference type="SUPFAM" id="SSF48403">
    <property type="entry name" value="Ankyrin repeat"/>
    <property type="match status" value="1"/>
</dbReference>
<name>A0A8J6GKT9_MICOH</name>
<proteinExistence type="predicted"/>
<evidence type="ECO:0000313" key="2">
    <source>
        <dbReference type="EMBL" id="KAH0512742.1"/>
    </source>
</evidence>
<protein>
    <submittedName>
        <fullName evidence="2">Rho guanine nucleotide exchange factor 28</fullName>
    </submittedName>
</protein>
<dbReference type="InterPro" id="IPR036770">
    <property type="entry name" value="Ankyrin_rpt-contain_sf"/>
</dbReference>
<feature type="compositionally biased region" description="Basic and acidic residues" evidence="1">
    <location>
        <begin position="368"/>
        <end position="379"/>
    </location>
</feature>
<comment type="caution">
    <text evidence="2">The sequence shown here is derived from an EMBL/GenBank/DDBJ whole genome shotgun (WGS) entry which is preliminary data.</text>
</comment>
<dbReference type="GO" id="GO:0035023">
    <property type="term" value="P:regulation of Rho protein signal transduction"/>
    <property type="evidence" value="ECO:0007669"/>
    <property type="project" value="TreeGrafter"/>
</dbReference>
<accession>A0A8J6GKT9</accession>
<dbReference type="Proteomes" id="UP000710432">
    <property type="component" value="Unassembled WGS sequence"/>
</dbReference>